<organism evidence="2 3">
    <name type="scientific">Motilibacter rhizosphaerae</name>
    <dbReference type="NCBI Taxonomy" id="598652"/>
    <lineage>
        <taxon>Bacteria</taxon>
        <taxon>Bacillati</taxon>
        <taxon>Actinomycetota</taxon>
        <taxon>Actinomycetes</taxon>
        <taxon>Motilibacterales</taxon>
        <taxon>Motilibacteraceae</taxon>
        <taxon>Motilibacter</taxon>
    </lineage>
</organism>
<dbReference type="EMBL" id="SGXD01000009">
    <property type="protein sequence ID" value="RZS77564.1"/>
    <property type="molecule type" value="Genomic_DNA"/>
</dbReference>
<comment type="caution">
    <text evidence="2">The sequence shown here is derived from an EMBL/GenBank/DDBJ whole genome shotgun (WGS) entry which is preliminary data.</text>
</comment>
<name>A0A4Q7N776_9ACTN</name>
<evidence type="ECO:0000256" key="1">
    <source>
        <dbReference type="SAM" id="SignalP"/>
    </source>
</evidence>
<dbReference type="AlphaFoldDB" id="A0A4Q7N776"/>
<sequence>MSRRLLLVLLAAVLCACGGTAVSPAATPSSVPGTCAVPSHALVLPLGDAKVSGGGATPTSGLAHAQVRAGQQVVLVARQGERRLRALTGSDPAVLRPLCTSVPGVEPLTVFRADEPGRTTVTTAPADGCRGCSSRPLQAEVTVLGSTKALRPGSGATWWIGGPGGAPTGPTSCGIPAFLRLEGRVQQLGGCAADLPDPPVRVRLRLGELLDLHVTQEDTERGLRPFFPLPLPDAAVLPLVRVEPGAATGTYRADEVGTVALVAASDCPARPRRCPFVIATVVGPTH</sequence>
<protein>
    <recommendedName>
        <fullName evidence="4">Lipoprotein</fullName>
    </recommendedName>
</protein>
<gene>
    <name evidence="2" type="ORF">EV189_3999</name>
</gene>
<keyword evidence="3" id="KW-1185">Reference proteome</keyword>
<proteinExistence type="predicted"/>
<evidence type="ECO:0000313" key="3">
    <source>
        <dbReference type="Proteomes" id="UP000293638"/>
    </source>
</evidence>
<evidence type="ECO:0008006" key="4">
    <source>
        <dbReference type="Google" id="ProtNLM"/>
    </source>
</evidence>
<feature type="chain" id="PRO_5020857711" description="Lipoprotein" evidence="1">
    <location>
        <begin position="26"/>
        <end position="286"/>
    </location>
</feature>
<keyword evidence="1" id="KW-0732">Signal</keyword>
<reference evidence="2 3" key="1">
    <citation type="submission" date="2019-02" db="EMBL/GenBank/DDBJ databases">
        <title>Genomic Encyclopedia of Type Strains, Phase IV (KMG-IV): sequencing the most valuable type-strain genomes for metagenomic binning, comparative biology and taxonomic classification.</title>
        <authorList>
            <person name="Goeker M."/>
        </authorList>
    </citation>
    <scope>NUCLEOTIDE SEQUENCE [LARGE SCALE GENOMIC DNA]</scope>
    <source>
        <strain evidence="2 3">DSM 45622</strain>
    </source>
</reference>
<dbReference type="Proteomes" id="UP000293638">
    <property type="component" value="Unassembled WGS sequence"/>
</dbReference>
<feature type="signal peptide" evidence="1">
    <location>
        <begin position="1"/>
        <end position="25"/>
    </location>
</feature>
<accession>A0A4Q7N776</accession>
<dbReference type="RefSeq" id="WP_130494717.1">
    <property type="nucleotide sequence ID" value="NZ_SGXD01000009.1"/>
</dbReference>
<evidence type="ECO:0000313" key="2">
    <source>
        <dbReference type="EMBL" id="RZS77564.1"/>
    </source>
</evidence>
<dbReference type="PROSITE" id="PS51257">
    <property type="entry name" value="PROKAR_LIPOPROTEIN"/>
    <property type="match status" value="1"/>
</dbReference>